<name>A0A4D4JBZ8_9PSEU</name>
<dbReference type="EMBL" id="BJFL01000021">
    <property type="protein sequence ID" value="GDY32188.1"/>
    <property type="molecule type" value="Genomic_DNA"/>
</dbReference>
<protein>
    <submittedName>
        <fullName evidence="1">Uncharacterized protein</fullName>
    </submittedName>
</protein>
<organism evidence="1 2">
    <name type="scientific">Gandjariella thermophila</name>
    <dbReference type="NCBI Taxonomy" id="1931992"/>
    <lineage>
        <taxon>Bacteria</taxon>
        <taxon>Bacillati</taxon>
        <taxon>Actinomycetota</taxon>
        <taxon>Actinomycetes</taxon>
        <taxon>Pseudonocardiales</taxon>
        <taxon>Pseudonocardiaceae</taxon>
        <taxon>Gandjariella</taxon>
    </lineage>
</organism>
<evidence type="ECO:0000313" key="2">
    <source>
        <dbReference type="Proteomes" id="UP000298860"/>
    </source>
</evidence>
<dbReference type="AlphaFoldDB" id="A0A4D4JBZ8"/>
<dbReference type="Proteomes" id="UP000298860">
    <property type="component" value="Unassembled WGS sequence"/>
</dbReference>
<reference evidence="2" key="1">
    <citation type="submission" date="2019-04" db="EMBL/GenBank/DDBJ databases">
        <title>Draft genome sequence of Pseudonocardiaceae bacterium SL3-2-4.</title>
        <authorList>
            <person name="Ningsih F."/>
            <person name="Yokota A."/>
            <person name="Sakai Y."/>
            <person name="Nanatani K."/>
            <person name="Yabe S."/>
            <person name="Oetari A."/>
            <person name="Sjamsuridzal W."/>
        </authorList>
    </citation>
    <scope>NUCLEOTIDE SEQUENCE [LARGE SCALE GENOMIC DNA]</scope>
    <source>
        <strain evidence="2">SL3-2-4</strain>
    </source>
</reference>
<gene>
    <name evidence="1" type="ORF">GTS_38210</name>
</gene>
<sequence length="100" mass="10874">MIGMDETAIDQLRRVVEDTLLQLLRLDPDAPIPEPRRWAEPLHDTAAPHADRSDFVGAAAAAALEASAHLTADELVDARIALINARRHLTPTPARHVTAC</sequence>
<proteinExistence type="predicted"/>
<keyword evidence="2" id="KW-1185">Reference proteome</keyword>
<accession>A0A4D4JBZ8</accession>
<evidence type="ECO:0000313" key="1">
    <source>
        <dbReference type="EMBL" id="GDY32188.1"/>
    </source>
</evidence>
<comment type="caution">
    <text evidence="1">The sequence shown here is derived from an EMBL/GenBank/DDBJ whole genome shotgun (WGS) entry which is preliminary data.</text>
</comment>